<keyword evidence="3" id="KW-1185">Reference proteome</keyword>
<reference evidence="2" key="1">
    <citation type="submission" date="2009-07" db="EMBL/GenBank/DDBJ databases">
        <authorList>
            <person name="Weinstock G."/>
            <person name="Sodergren E."/>
            <person name="Clifton S."/>
            <person name="Fulton L."/>
            <person name="Fulton B."/>
            <person name="Courtney L."/>
            <person name="Fronick C."/>
            <person name="Harrison M."/>
            <person name="Strong C."/>
            <person name="Farmer C."/>
            <person name="Delahaunty K."/>
            <person name="Markovic C."/>
            <person name="Hall O."/>
            <person name="Minx P."/>
            <person name="Tomlinson C."/>
            <person name="Mitreva M."/>
            <person name="Nelson J."/>
            <person name="Hou S."/>
            <person name="Wollam A."/>
            <person name="Pepin K.H."/>
            <person name="Johnson M."/>
            <person name="Bhonagiri V."/>
            <person name="Nash W.E."/>
            <person name="Warren W."/>
            <person name="Chinwalla A."/>
            <person name="Mardis E.R."/>
            <person name="Wilson R.K."/>
        </authorList>
    </citation>
    <scope>NUCLEOTIDE SEQUENCE [LARGE SCALE GENOMIC DNA]</scope>
    <source>
        <strain evidence="2">ATCC 29256</strain>
    </source>
</reference>
<sequence length="48" mass="5503">MHHPPPALNTTNPSNKPDSLFRRPFVRLYQQESAKIARFPLQPDSSNT</sequence>
<dbReference type="EMBL" id="ACKO02000014">
    <property type="protein sequence ID" value="EET43895.1"/>
    <property type="molecule type" value="Genomic_DNA"/>
</dbReference>
<evidence type="ECO:0000313" key="3">
    <source>
        <dbReference type="Proteomes" id="UP000005365"/>
    </source>
</evidence>
<proteinExistence type="predicted"/>
<organism evidence="2 3">
    <name type="scientific">Neisseria sicca ATCC 29256</name>
    <dbReference type="NCBI Taxonomy" id="547045"/>
    <lineage>
        <taxon>Bacteria</taxon>
        <taxon>Pseudomonadati</taxon>
        <taxon>Pseudomonadota</taxon>
        <taxon>Betaproteobacteria</taxon>
        <taxon>Neisseriales</taxon>
        <taxon>Neisseriaceae</taxon>
        <taxon>Neisseria</taxon>
    </lineage>
</organism>
<name>C6M6Z0_NEISI</name>
<protein>
    <submittedName>
        <fullName evidence="2">Uncharacterized protein</fullName>
    </submittedName>
</protein>
<evidence type="ECO:0000313" key="2">
    <source>
        <dbReference type="EMBL" id="EET43895.1"/>
    </source>
</evidence>
<evidence type="ECO:0000256" key="1">
    <source>
        <dbReference type="SAM" id="MobiDB-lite"/>
    </source>
</evidence>
<gene>
    <name evidence="2" type="ORF">NEISICOT_02294</name>
</gene>
<dbReference type="AlphaFoldDB" id="C6M6Z0"/>
<comment type="caution">
    <text evidence="2">The sequence shown here is derived from an EMBL/GenBank/DDBJ whole genome shotgun (WGS) entry which is preliminary data.</text>
</comment>
<dbReference type="Proteomes" id="UP000005365">
    <property type="component" value="Unassembled WGS sequence"/>
</dbReference>
<feature type="compositionally biased region" description="Polar residues" evidence="1">
    <location>
        <begin position="8"/>
        <end position="17"/>
    </location>
</feature>
<accession>C6M6Z0</accession>
<feature type="region of interest" description="Disordered" evidence="1">
    <location>
        <begin position="1"/>
        <end position="22"/>
    </location>
</feature>